<dbReference type="AlphaFoldDB" id="A0A2G6E3J5"/>
<reference evidence="1 2" key="1">
    <citation type="submission" date="2017-10" db="EMBL/GenBank/DDBJ databases">
        <title>Novel microbial diversity and functional potential in the marine mammal oral microbiome.</title>
        <authorList>
            <person name="Dudek N.K."/>
            <person name="Sun C.L."/>
            <person name="Burstein D."/>
            <person name="Kantor R.S."/>
            <person name="Aliaga Goltsman D.S."/>
            <person name="Bik E.M."/>
            <person name="Thomas B.C."/>
            <person name="Banfield J.F."/>
            <person name="Relman D.A."/>
        </authorList>
    </citation>
    <scope>NUCLEOTIDE SEQUENCE [LARGE SCALE GENOMIC DNA]</scope>
    <source>
        <strain evidence="1">DOLZORAL124_49_17</strain>
    </source>
</reference>
<evidence type="ECO:0000313" key="1">
    <source>
        <dbReference type="EMBL" id="PID56655.1"/>
    </source>
</evidence>
<comment type="caution">
    <text evidence="1">The sequence shown here is derived from an EMBL/GenBank/DDBJ whole genome shotgun (WGS) entry which is preliminary data.</text>
</comment>
<dbReference type="InterPro" id="IPR014998">
    <property type="entry name" value="DUF1848"/>
</dbReference>
<dbReference type="EMBL" id="PDPS01000032">
    <property type="protein sequence ID" value="PID56655.1"/>
    <property type="molecule type" value="Genomic_DNA"/>
</dbReference>
<gene>
    <name evidence="1" type="ORF">CSB45_10505</name>
</gene>
<proteinExistence type="predicted"/>
<organism evidence="1 2">
    <name type="scientific">candidate division KSB3 bacterium</name>
    <dbReference type="NCBI Taxonomy" id="2044937"/>
    <lineage>
        <taxon>Bacteria</taxon>
        <taxon>candidate division KSB3</taxon>
    </lineage>
</organism>
<name>A0A2G6E3J5_9BACT</name>
<dbReference type="Pfam" id="PF08902">
    <property type="entry name" value="DUF1848"/>
    <property type="match status" value="1"/>
</dbReference>
<sequence length="75" mass="8574">MEAFVPPAEIVLESFHTLADRYSPQHVLWRFDPIVLSSQLPVDAVVEKFSRLAERLKGATERCYISFKAADVRQP</sequence>
<protein>
    <submittedName>
        <fullName evidence="1">Uncharacterized protein</fullName>
    </submittedName>
</protein>
<dbReference type="Proteomes" id="UP000229740">
    <property type="component" value="Unassembled WGS sequence"/>
</dbReference>
<evidence type="ECO:0000313" key="2">
    <source>
        <dbReference type="Proteomes" id="UP000229740"/>
    </source>
</evidence>
<accession>A0A2G6E3J5</accession>